<evidence type="ECO:0000259" key="1">
    <source>
        <dbReference type="Pfam" id="PF12867"/>
    </source>
</evidence>
<dbReference type="Gene3D" id="1.20.120.450">
    <property type="entry name" value="dinb family like domain"/>
    <property type="match status" value="1"/>
</dbReference>
<accession>A0A1M7LK92</accession>
<dbReference type="EMBL" id="FRBL01000011">
    <property type="protein sequence ID" value="SHM78547.1"/>
    <property type="molecule type" value="Genomic_DNA"/>
</dbReference>
<dbReference type="AlphaFoldDB" id="A0A1M7LK92"/>
<evidence type="ECO:0000313" key="2">
    <source>
        <dbReference type="EMBL" id="SHM78547.1"/>
    </source>
</evidence>
<dbReference type="Proteomes" id="UP000184420">
    <property type="component" value="Unassembled WGS sequence"/>
</dbReference>
<evidence type="ECO:0000313" key="3">
    <source>
        <dbReference type="Proteomes" id="UP000184420"/>
    </source>
</evidence>
<organism evidence="2 3">
    <name type="scientific">Chitinophaga jiangningensis</name>
    <dbReference type="NCBI Taxonomy" id="1419482"/>
    <lineage>
        <taxon>Bacteria</taxon>
        <taxon>Pseudomonadati</taxon>
        <taxon>Bacteroidota</taxon>
        <taxon>Chitinophagia</taxon>
        <taxon>Chitinophagales</taxon>
        <taxon>Chitinophagaceae</taxon>
        <taxon>Chitinophaga</taxon>
    </lineage>
</organism>
<dbReference type="InterPro" id="IPR034660">
    <property type="entry name" value="DinB/YfiT-like"/>
</dbReference>
<reference evidence="2 3" key="1">
    <citation type="submission" date="2016-11" db="EMBL/GenBank/DDBJ databases">
        <authorList>
            <person name="Jaros S."/>
            <person name="Januszkiewicz K."/>
            <person name="Wedrychowicz H."/>
        </authorList>
    </citation>
    <scope>NUCLEOTIDE SEQUENCE [LARGE SCALE GENOMIC DNA]</scope>
    <source>
        <strain evidence="2 3">DSM 27406</strain>
    </source>
</reference>
<dbReference type="SUPFAM" id="SSF109854">
    <property type="entry name" value="DinB/YfiT-like putative metalloenzymes"/>
    <property type="match status" value="1"/>
</dbReference>
<proteinExistence type="predicted"/>
<dbReference type="STRING" id="1419482.SAMN05444266_11116"/>
<keyword evidence="3" id="KW-1185">Reference proteome</keyword>
<gene>
    <name evidence="2" type="ORF">SAMN05444266_11116</name>
</gene>
<dbReference type="RefSeq" id="WP_073086561.1">
    <property type="nucleotide sequence ID" value="NZ_FRBL01000011.1"/>
</dbReference>
<protein>
    <submittedName>
        <fullName evidence="2">DinB superfamily protein</fullName>
    </submittedName>
</protein>
<dbReference type="Pfam" id="PF12867">
    <property type="entry name" value="DinB_2"/>
    <property type="match status" value="1"/>
</dbReference>
<dbReference type="InterPro" id="IPR024775">
    <property type="entry name" value="DinB-like"/>
</dbReference>
<feature type="domain" description="DinB-like" evidence="1">
    <location>
        <begin position="19"/>
        <end position="153"/>
    </location>
</feature>
<sequence length="159" mass="18448">METNPLIGITLSNWDSQVKRITTAFDNYKDEDMYLQVAPGRNRIIYILGHMTAVHDMLLPLLGLGERRYPNLDEFFITHPDSPETALPMPGELRTYWKDVNAAISAAFRQLSAEEWLDRHTMVTPEEFEKEPHRNRFNVLLSRLTHISYHLGQLALVNK</sequence>
<name>A0A1M7LK92_9BACT</name>